<feature type="compositionally biased region" description="Acidic residues" evidence="6">
    <location>
        <begin position="199"/>
        <end position="236"/>
    </location>
</feature>
<evidence type="ECO:0000256" key="5">
    <source>
        <dbReference type="HAMAP-Rule" id="MF_01334"/>
    </source>
</evidence>
<dbReference type="GO" id="GO:0008097">
    <property type="term" value="F:5S rRNA binding"/>
    <property type="evidence" value="ECO:0007669"/>
    <property type="project" value="InterPro"/>
</dbReference>
<dbReference type="CDD" id="cd00495">
    <property type="entry name" value="Ribosomal_L25_TL5_CTC"/>
    <property type="match status" value="1"/>
</dbReference>
<comment type="similarity">
    <text evidence="5">Belongs to the bacterial ribosomal protein bL25 family. CTC subfamily.</text>
</comment>
<dbReference type="InterPro" id="IPR020057">
    <property type="entry name" value="Ribosomal_bL25_b-dom"/>
</dbReference>
<comment type="function">
    <text evidence="5">This is one of the proteins that binds to the 5S RNA in the ribosome where it forms part of the central protuberance.</text>
</comment>
<keyword evidence="4 5" id="KW-0687">Ribonucleoprotein</keyword>
<organism evidence="9 10">
    <name type="scientific">Mycolicibacterium psychrotolerans</name>
    <dbReference type="NCBI Taxonomy" id="216929"/>
    <lineage>
        <taxon>Bacteria</taxon>
        <taxon>Bacillati</taxon>
        <taxon>Actinomycetota</taxon>
        <taxon>Actinomycetes</taxon>
        <taxon>Mycobacteriales</taxon>
        <taxon>Mycobacteriaceae</taxon>
        <taxon>Mycolicibacterium</taxon>
    </lineage>
</organism>
<evidence type="ECO:0000256" key="1">
    <source>
        <dbReference type="ARBA" id="ARBA00022730"/>
    </source>
</evidence>
<dbReference type="InterPro" id="IPR020056">
    <property type="entry name" value="Rbsml_bL25/Gln-tRNA_synth_N"/>
</dbReference>
<dbReference type="Gene3D" id="2.170.120.20">
    <property type="entry name" value="Ribosomal protein L25, beta domain"/>
    <property type="match status" value="1"/>
</dbReference>
<dbReference type="InterPro" id="IPR020930">
    <property type="entry name" value="Ribosomal_uL5_bac-type"/>
</dbReference>
<dbReference type="HAMAP" id="MF_01334">
    <property type="entry name" value="Ribosomal_bL25_CTC"/>
    <property type="match status" value="1"/>
</dbReference>
<feature type="region of interest" description="Disordered" evidence="6">
    <location>
        <begin position="1"/>
        <end position="45"/>
    </location>
</feature>
<feature type="region of interest" description="Disordered" evidence="6">
    <location>
        <begin position="198"/>
        <end position="236"/>
    </location>
</feature>
<dbReference type="EMBL" id="AP022574">
    <property type="protein sequence ID" value="BBX68598.1"/>
    <property type="molecule type" value="Genomic_DNA"/>
</dbReference>
<dbReference type="GO" id="GO:0006412">
    <property type="term" value="P:translation"/>
    <property type="evidence" value="ECO:0007669"/>
    <property type="project" value="UniProtKB-UniRule"/>
</dbReference>
<feature type="domain" description="Large ribosomal subunit protein bL25 beta" evidence="8">
    <location>
        <begin position="118"/>
        <end position="196"/>
    </location>
</feature>
<dbReference type="SUPFAM" id="SSF50715">
    <property type="entry name" value="Ribosomal protein L25-like"/>
    <property type="match status" value="1"/>
</dbReference>
<dbReference type="Proteomes" id="UP000466514">
    <property type="component" value="Chromosome"/>
</dbReference>
<dbReference type="KEGG" id="mpsc:MPSYJ_20590"/>
<dbReference type="GO" id="GO:0003735">
    <property type="term" value="F:structural constituent of ribosome"/>
    <property type="evidence" value="ECO:0007669"/>
    <property type="project" value="InterPro"/>
</dbReference>
<keyword evidence="1 5" id="KW-0699">rRNA-binding</keyword>
<dbReference type="InterPro" id="IPR011035">
    <property type="entry name" value="Ribosomal_bL25/Gln-tRNA_synth"/>
</dbReference>
<evidence type="ECO:0000259" key="8">
    <source>
        <dbReference type="Pfam" id="PF14693"/>
    </source>
</evidence>
<evidence type="ECO:0000259" key="7">
    <source>
        <dbReference type="Pfam" id="PF01386"/>
    </source>
</evidence>
<accession>A0A7I7M8P3</accession>
<keyword evidence="3 5" id="KW-0689">Ribosomal protein</keyword>
<dbReference type="NCBIfam" id="NF004131">
    <property type="entry name" value="PRK05618.2-1"/>
    <property type="match status" value="1"/>
</dbReference>
<evidence type="ECO:0000256" key="4">
    <source>
        <dbReference type="ARBA" id="ARBA00023274"/>
    </source>
</evidence>
<reference evidence="9 10" key="1">
    <citation type="journal article" date="2019" name="Emerg. Microbes Infect.">
        <title>Comprehensive subspecies identification of 175 nontuberculous mycobacteria species based on 7547 genomic profiles.</title>
        <authorList>
            <person name="Matsumoto Y."/>
            <person name="Kinjo T."/>
            <person name="Motooka D."/>
            <person name="Nabeya D."/>
            <person name="Jung N."/>
            <person name="Uechi K."/>
            <person name="Horii T."/>
            <person name="Iida T."/>
            <person name="Fujita J."/>
            <person name="Nakamura S."/>
        </authorList>
    </citation>
    <scope>NUCLEOTIDE SEQUENCE [LARGE SCALE GENOMIC DNA]</scope>
    <source>
        <strain evidence="9 10">JCM 13323</strain>
    </source>
</reference>
<feature type="compositionally biased region" description="Polar residues" evidence="6">
    <location>
        <begin position="20"/>
        <end position="34"/>
    </location>
</feature>
<evidence type="ECO:0000256" key="6">
    <source>
        <dbReference type="SAM" id="MobiDB-lite"/>
    </source>
</evidence>
<keyword evidence="2 5" id="KW-0694">RNA-binding</keyword>
<dbReference type="InterPro" id="IPR001021">
    <property type="entry name" value="Ribosomal_bL25_long"/>
</dbReference>
<dbReference type="Pfam" id="PF01386">
    <property type="entry name" value="Ribosomal_L25p"/>
    <property type="match status" value="1"/>
</dbReference>
<dbReference type="Gene3D" id="2.40.240.10">
    <property type="entry name" value="Ribosomal Protein L25, Chain P"/>
    <property type="match status" value="1"/>
</dbReference>
<feature type="domain" description="Large ribosomal subunit protein bL25 L25" evidence="7">
    <location>
        <begin position="24"/>
        <end position="110"/>
    </location>
</feature>
<proteinExistence type="inferred from homology"/>
<gene>
    <name evidence="5 9" type="primary">rplY</name>
    <name evidence="5" type="synonym">ctc</name>
    <name evidence="9" type="ORF">MPSYJ_20590</name>
</gene>
<dbReference type="Pfam" id="PF14693">
    <property type="entry name" value="Ribosomal_TL5_C"/>
    <property type="match status" value="1"/>
</dbReference>
<evidence type="ECO:0000313" key="10">
    <source>
        <dbReference type="Proteomes" id="UP000466514"/>
    </source>
</evidence>
<protein>
    <recommendedName>
        <fullName evidence="5">Large ribosomal subunit protein bL25</fullName>
    </recommendedName>
    <alternativeName>
        <fullName evidence="5">General stress protein CTC</fullName>
    </alternativeName>
</protein>
<evidence type="ECO:0000256" key="2">
    <source>
        <dbReference type="ARBA" id="ARBA00022884"/>
    </source>
</evidence>
<dbReference type="PANTHER" id="PTHR33284:SF1">
    <property type="entry name" value="RIBOSOMAL PROTEIN L25_GLN-TRNA SYNTHETASE, ANTI-CODON-BINDING DOMAIN-CONTAINING PROTEIN"/>
    <property type="match status" value="1"/>
</dbReference>
<dbReference type="PANTHER" id="PTHR33284">
    <property type="entry name" value="RIBOSOMAL PROTEIN L25/GLN-TRNA SYNTHETASE, ANTI-CODON-BINDING DOMAIN-CONTAINING PROTEIN"/>
    <property type="match status" value="1"/>
</dbReference>
<dbReference type="GO" id="GO:0022625">
    <property type="term" value="C:cytosolic large ribosomal subunit"/>
    <property type="evidence" value="ECO:0007669"/>
    <property type="project" value="TreeGrafter"/>
</dbReference>
<comment type="subunit">
    <text evidence="5">Part of the 50S ribosomal subunit; part of the 5S rRNA/L5/L18/L25 subcomplex. Contacts the 5S rRNA. Binds to the 5S rRNA independently of L5 and L18.</text>
</comment>
<evidence type="ECO:0000256" key="3">
    <source>
        <dbReference type="ARBA" id="ARBA00022980"/>
    </source>
</evidence>
<evidence type="ECO:0000313" key="9">
    <source>
        <dbReference type="EMBL" id="BBX68598.1"/>
    </source>
</evidence>
<dbReference type="InterPro" id="IPR037121">
    <property type="entry name" value="Ribosomal_bL25_C"/>
</dbReference>
<sequence>MTLAVPDTTGTGVPNMARNAPNNLTAQVRSTTGKGASRRARREGRVPVVLYGHGTEPQHLELDGHDFAAVLRNAGTNAVLTLDIAGKEQLALTKSLEIHPIRRNIQHADLLVVRRGEKVTVEVNIAVEGDAAPGTLVTQEANTIEIEADVQSIPEQLTLSVEGVGEGTQILASDVELPEGVTLVSDPELLVVNVVSAPTEEELESEGGGESIEEQAAEAAEADAEAGEGEPAADAE</sequence>
<dbReference type="InterPro" id="IPR029751">
    <property type="entry name" value="Ribosomal_L25_dom"/>
</dbReference>
<keyword evidence="10" id="KW-1185">Reference proteome</keyword>
<dbReference type="NCBIfam" id="TIGR00731">
    <property type="entry name" value="bL25_bact_ctc"/>
    <property type="match status" value="1"/>
</dbReference>
<dbReference type="AlphaFoldDB" id="A0A7I7M8P3"/>
<name>A0A7I7M8P3_9MYCO</name>